<dbReference type="Proteomes" id="UP000886750">
    <property type="component" value="Unassembled WGS sequence"/>
</dbReference>
<comment type="caution">
    <text evidence="4">The sequence shown here is derived from an EMBL/GenBank/DDBJ whole genome shotgun (WGS) entry which is preliminary data.</text>
</comment>
<evidence type="ECO:0000313" key="4">
    <source>
        <dbReference type="EMBL" id="HIY97490.1"/>
    </source>
</evidence>
<dbReference type="InterPro" id="IPR001647">
    <property type="entry name" value="HTH_TetR"/>
</dbReference>
<feature type="domain" description="HTH tetR-type" evidence="3">
    <location>
        <begin position="13"/>
        <end position="73"/>
    </location>
</feature>
<sequence>MKKTDKQLGTGGMRTLRLLKDALGELMGKKPFDDITVKEICALSMVPHSTFYSYFEDKFDLLRYVFDEFFNNLVQLNVGRDFNLQRIEDSLEKVISFCLDNRPFLLRLKNADANGTFAQQLHDYTAKEIYGKLRQLEEAGGTLSLPADLLAEYYAVNIVYLGKWWLQQRKDIPMPELKKYLRLLFANRDFLLPPAENGAGLPPEKE</sequence>
<evidence type="ECO:0000259" key="3">
    <source>
        <dbReference type="PROSITE" id="PS50977"/>
    </source>
</evidence>
<dbReference type="GO" id="GO:0003677">
    <property type="term" value="F:DNA binding"/>
    <property type="evidence" value="ECO:0007669"/>
    <property type="project" value="UniProtKB-UniRule"/>
</dbReference>
<proteinExistence type="predicted"/>
<dbReference type="PANTHER" id="PTHR43479">
    <property type="entry name" value="ACREF/ENVCD OPERON REPRESSOR-RELATED"/>
    <property type="match status" value="1"/>
</dbReference>
<evidence type="ECO:0000256" key="2">
    <source>
        <dbReference type="PROSITE-ProRule" id="PRU00335"/>
    </source>
</evidence>
<keyword evidence="1 2" id="KW-0238">DNA-binding</keyword>
<dbReference type="EMBL" id="DXCQ01000067">
    <property type="protein sequence ID" value="HIY97490.1"/>
    <property type="molecule type" value="Genomic_DNA"/>
</dbReference>
<protein>
    <submittedName>
        <fullName evidence="4">TetR/AcrR family transcriptional regulator</fullName>
    </submittedName>
</protein>
<organism evidence="4 5">
    <name type="scientific">Candidatus Borkfalkia excrementigallinarum</name>
    <dbReference type="NCBI Taxonomy" id="2838506"/>
    <lineage>
        <taxon>Bacteria</taxon>
        <taxon>Bacillati</taxon>
        <taxon>Bacillota</taxon>
        <taxon>Clostridia</taxon>
        <taxon>Christensenellales</taxon>
        <taxon>Christensenellaceae</taxon>
        <taxon>Candidatus Borkfalkia</taxon>
    </lineage>
</organism>
<gene>
    <name evidence="4" type="ORF">H9729_07360</name>
</gene>
<reference evidence="4" key="1">
    <citation type="journal article" date="2021" name="PeerJ">
        <title>Extensive microbial diversity within the chicken gut microbiome revealed by metagenomics and culture.</title>
        <authorList>
            <person name="Gilroy R."/>
            <person name="Ravi A."/>
            <person name="Getino M."/>
            <person name="Pursley I."/>
            <person name="Horton D.L."/>
            <person name="Alikhan N.F."/>
            <person name="Baker D."/>
            <person name="Gharbi K."/>
            <person name="Hall N."/>
            <person name="Watson M."/>
            <person name="Adriaenssens E.M."/>
            <person name="Foster-Nyarko E."/>
            <person name="Jarju S."/>
            <person name="Secka A."/>
            <person name="Antonio M."/>
            <person name="Oren A."/>
            <person name="Chaudhuri R.R."/>
            <person name="La Ragione R."/>
            <person name="Hildebrand F."/>
            <person name="Pallen M.J."/>
        </authorList>
    </citation>
    <scope>NUCLEOTIDE SEQUENCE</scope>
    <source>
        <strain evidence="4">1345</strain>
    </source>
</reference>
<dbReference type="SUPFAM" id="SSF46689">
    <property type="entry name" value="Homeodomain-like"/>
    <property type="match status" value="1"/>
</dbReference>
<dbReference type="InterPro" id="IPR039532">
    <property type="entry name" value="TetR_C_Firmicutes"/>
</dbReference>
<dbReference type="PANTHER" id="PTHR43479:SF7">
    <property type="entry name" value="TETR-FAMILY TRANSCRIPTIONAL REGULATOR"/>
    <property type="match status" value="1"/>
</dbReference>
<dbReference type="Pfam" id="PF14278">
    <property type="entry name" value="TetR_C_8"/>
    <property type="match status" value="1"/>
</dbReference>
<accession>A0A9D1ZX87</accession>
<feature type="DNA-binding region" description="H-T-H motif" evidence="2">
    <location>
        <begin position="36"/>
        <end position="55"/>
    </location>
</feature>
<reference evidence="4" key="2">
    <citation type="submission" date="2021-04" db="EMBL/GenBank/DDBJ databases">
        <authorList>
            <person name="Gilroy R."/>
        </authorList>
    </citation>
    <scope>NUCLEOTIDE SEQUENCE</scope>
    <source>
        <strain evidence="4">1345</strain>
    </source>
</reference>
<name>A0A9D1ZX87_9FIRM</name>
<evidence type="ECO:0000313" key="5">
    <source>
        <dbReference type="Proteomes" id="UP000886750"/>
    </source>
</evidence>
<dbReference type="InterPro" id="IPR050624">
    <property type="entry name" value="HTH-type_Tx_Regulator"/>
</dbReference>
<dbReference type="Gene3D" id="1.10.357.10">
    <property type="entry name" value="Tetracycline Repressor, domain 2"/>
    <property type="match status" value="1"/>
</dbReference>
<dbReference type="InterPro" id="IPR009057">
    <property type="entry name" value="Homeodomain-like_sf"/>
</dbReference>
<evidence type="ECO:0000256" key="1">
    <source>
        <dbReference type="ARBA" id="ARBA00023125"/>
    </source>
</evidence>
<dbReference type="PROSITE" id="PS50977">
    <property type="entry name" value="HTH_TETR_2"/>
    <property type="match status" value="1"/>
</dbReference>
<dbReference type="AlphaFoldDB" id="A0A9D1ZX87"/>